<protein>
    <recommendedName>
        <fullName evidence="3">Nicastrin</fullName>
    </recommendedName>
</protein>
<keyword evidence="6" id="KW-0914">Notch signaling pathway</keyword>
<keyword evidence="5 12" id="KW-0732">Signal</keyword>
<evidence type="ECO:0000256" key="1">
    <source>
        <dbReference type="ARBA" id="ARBA00004479"/>
    </source>
</evidence>
<organism evidence="14 15">
    <name type="scientific">Schistosoma japonicum</name>
    <name type="common">Blood fluke</name>
    <dbReference type="NCBI Taxonomy" id="6182"/>
    <lineage>
        <taxon>Eukaryota</taxon>
        <taxon>Metazoa</taxon>
        <taxon>Spiralia</taxon>
        <taxon>Lophotrochozoa</taxon>
        <taxon>Platyhelminthes</taxon>
        <taxon>Trematoda</taxon>
        <taxon>Digenea</taxon>
        <taxon>Strigeidida</taxon>
        <taxon>Schistosomatoidea</taxon>
        <taxon>Schistosomatidae</taxon>
        <taxon>Schistosoma</taxon>
    </lineage>
</organism>
<feature type="signal peptide" evidence="12">
    <location>
        <begin position="1"/>
        <end position="23"/>
    </location>
</feature>
<keyword evidence="7 11" id="KW-1133">Transmembrane helix</keyword>
<evidence type="ECO:0000256" key="2">
    <source>
        <dbReference type="ARBA" id="ARBA00007717"/>
    </source>
</evidence>
<dbReference type="PANTHER" id="PTHR21092:SF0">
    <property type="entry name" value="NICASTRIN"/>
    <property type="match status" value="1"/>
</dbReference>
<comment type="caution">
    <text evidence="14">The sequence shown here is derived from an EMBL/GenBank/DDBJ whole genome shotgun (WGS) entry which is preliminary data.</text>
</comment>
<dbReference type="GO" id="GO:0007219">
    <property type="term" value="P:Notch signaling pathway"/>
    <property type="evidence" value="ECO:0007669"/>
    <property type="project" value="UniProtKB-KW"/>
</dbReference>
<dbReference type="Pfam" id="PF05450">
    <property type="entry name" value="Nicastrin"/>
    <property type="match status" value="1"/>
</dbReference>
<dbReference type="Proteomes" id="UP000311919">
    <property type="component" value="Unassembled WGS sequence"/>
</dbReference>
<gene>
    <name evidence="14" type="ORF">EWB00_005923</name>
</gene>
<dbReference type="GO" id="GO:0016485">
    <property type="term" value="P:protein processing"/>
    <property type="evidence" value="ECO:0007669"/>
    <property type="project" value="InterPro"/>
</dbReference>
<dbReference type="STRING" id="6182.A0A4Z2D016"/>
<feature type="domain" description="Nicastrin small lobe" evidence="13">
    <location>
        <begin position="42"/>
        <end position="211"/>
    </location>
</feature>
<evidence type="ECO:0000256" key="4">
    <source>
        <dbReference type="ARBA" id="ARBA00022692"/>
    </source>
</evidence>
<dbReference type="GO" id="GO:0007220">
    <property type="term" value="P:Notch receptor processing"/>
    <property type="evidence" value="ECO:0007669"/>
    <property type="project" value="TreeGrafter"/>
</dbReference>
<feature type="chain" id="PRO_5021347115" description="Nicastrin" evidence="12">
    <location>
        <begin position="24"/>
        <end position="710"/>
    </location>
</feature>
<sequence length="710" mass="80117">MVAVHWLLQILSSLIINIDPLHCSKITNHIYNYIPLSYTSFCTRRLNLTGQVGCSSSTTGNSGVALFMNESEDIMQTLHSDTSTPFVILVSVKHFTNASLMRFFMSTRNVKGLIVFSNEDVNDDNHEFSESSKCPNGLYSAYNVTKQCDLDIQWNPAGTDYSYIDWPFPVVLVADVNNTIRASMYECFSVLNKEPYDDTRCSIEIYNPMSAAGSSETCFRRQYLMTLHISESSGIFCDELTGLNIILSASDSVNHSWNNIAVNIGTSGRSENSSVFILTRMDSRSIFERSGFSSQGVLPSVAVLISVAAHLMRQKAFKDSHLEKDLFFGFLDNEAYDFMGSYRLSYDLGSGNIARYTGRPVMWNNVHAVIELGEVGLSQKHNNLHTFYMLTDSKSYNLTRDFTDNIFHQLTAASKASQKVDLQRPSDKLQELPLPPTSSMQTLLQTSARPLSHVVLSDHDRPPFRNKHFESFMDTKWPPTDNPTADITLLDLANTLADALHRIVSANHTSIPSGITYPKPGDIMECFVTNLGCDLFKMYLSPVDYRYLQMLNTPVPMQTYLPLGRHEIKVSHLVSILLMGLTGERTLTPTCPPINERGPYTYWMGHFNSSEQCYYTRMDIMSRFLLMENEKLRAPAWMRSREQSGRFVRWYRGASPTVDGSSIALGVFLMTITFLIALYIKETITKTIIQVPVQTEILYASESENHSVPT</sequence>
<keyword evidence="15" id="KW-1185">Reference proteome</keyword>
<reference evidence="14 15" key="1">
    <citation type="submission" date="2019-03" db="EMBL/GenBank/DDBJ databases">
        <title>An improved genome assembly of the fluke Schistosoma japonicum.</title>
        <authorList>
            <person name="Hu W."/>
            <person name="Luo F."/>
            <person name="Yin M."/>
            <person name="Mo X."/>
            <person name="Sun C."/>
            <person name="Wu Q."/>
            <person name="Zhu B."/>
            <person name="Xiang M."/>
            <person name="Wang J."/>
            <person name="Wang Y."/>
            <person name="Zhang T."/>
            <person name="Xu B."/>
            <person name="Zheng H."/>
            <person name="Feng Z."/>
        </authorList>
    </citation>
    <scope>NUCLEOTIDE SEQUENCE [LARGE SCALE GENOMIC DNA]</scope>
    <source>
        <strain evidence="14">HuSjv2</strain>
        <tissue evidence="14">Worms</tissue>
    </source>
</reference>
<evidence type="ECO:0000256" key="3">
    <source>
        <dbReference type="ARBA" id="ARBA00015303"/>
    </source>
</evidence>
<evidence type="ECO:0000256" key="12">
    <source>
        <dbReference type="SAM" id="SignalP"/>
    </source>
</evidence>
<comment type="similarity">
    <text evidence="2">Belongs to the nicastrin family.</text>
</comment>
<evidence type="ECO:0000313" key="14">
    <source>
        <dbReference type="EMBL" id="TNN09826.1"/>
    </source>
</evidence>
<evidence type="ECO:0000256" key="6">
    <source>
        <dbReference type="ARBA" id="ARBA00022976"/>
    </source>
</evidence>
<evidence type="ECO:0000256" key="7">
    <source>
        <dbReference type="ARBA" id="ARBA00022989"/>
    </source>
</evidence>
<proteinExistence type="inferred from homology"/>
<evidence type="ECO:0000256" key="11">
    <source>
        <dbReference type="SAM" id="Phobius"/>
    </source>
</evidence>
<keyword evidence="4 11" id="KW-0812">Transmembrane</keyword>
<evidence type="ECO:0000256" key="9">
    <source>
        <dbReference type="ARBA" id="ARBA00023180"/>
    </source>
</evidence>
<dbReference type="Pfam" id="PF18266">
    <property type="entry name" value="Ncstrn_small"/>
    <property type="match status" value="1"/>
</dbReference>
<dbReference type="InterPro" id="IPR041084">
    <property type="entry name" value="Ncstrn_small"/>
</dbReference>
<dbReference type="InterPro" id="IPR008710">
    <property type="entry name" value="Nicastrin"/>
</dbReference>
<evidence type="ECO:0000259" key="13">
    <source>
        <dbReference type="Pfam" id="PF18266"/>
    </source>
</evidence>
<dbReference type="PANTHER" id="PTHR21092">
    <property type="entry name" value="NICASTRIN"/>
    <property type="match status" value="1"/>
</dbReference>
<dbReference type="GO" id="GO:0005886">
    <property type="term" value="C:plasma membrane"/>
    <property type="evidence" value="ECO:0007669"/>
    <property type="project" value="TreeGrafter"/>
</dbReference>
<dbReference type="SMR" id="A0A4Z2D016"/>
<accession>A0A4Z2D016</accession>
<evidence type="ECO:0000256" key="8">
    <source>
        <dbReference type="ARBA" id="ARBA00023136"/>
    </source>
</evidence>
<dbReference type="AlphaFoldDB" id="A0A4Z2D016"/>
<evidence type="ECO:0000256" key="10">
    <source>
        <dbReference type="SAM" id="MobiDB-lite"/>
    </source>
</evidence>
<dbReference type="OrthoDB" id="755951at2759"/>
<evidence type="ECO:0000256" key="5">
    <source>
        <dbReference type="ARBA" id="ARBA00022729"/>
    </source>
</evidence>
<feature type="compositionally biased region" description="Basic and acidic residues" evidence="10">
    <location>
        <begin position="421"/>
        <end position="430"/>
    </location>
</feature>
<dbReference type="EMBL" id="SKCS01000387">
    <property type="protein sequence ID" value="TNN09826.1"/>
    <property type="molecule type" value="Genomic_DNA"/>
</dbReference>
<feature type="transmembrane region" description="Helical" evidence="11">
    <location>
        <begin position="662"/>
        <end position="680"/>
    </location>
</feature>
<evidence type="ECO:0000313" key="15">
    <source>
        <dbReference type="Proteomes" id="UP000311919"/>
    </source>
</evidence>
<name>A0A4Z2D016_SCHJA</name>
<keyword evidence="8 11" id="KW-0472">Membrane</keyword>
<keyword evidence="9" id="KW-0325">Glycoprotein</keyword>
<feature type="region of interest" description="Disordered" evidence="10">
    <location>
        <begin position="418"/>
        <end position="437"/>
    </location>
</feature>
<comment type="subcellular location">
    <subcellularLocation>
        <location evidence="1">Membrane</location>
        <topology evidence="1">Single-pass type I membrane protein</topology>
    </subcellularLocation>
</comment>